<dbReference type="Gene3D" id="3.40.50.2300">
    <property type="match status" value="1"/>
</dbReference>
<dbReference type="SMART" id="SM00086">
    <property type="entry name" value="PAC"/>
    <property type="match status" value="4"/>
</dbReference>
<dbReference type="CDD" id="cd00130">
    <property type="entry name" value="PAS"/>
    <property type="match status" value="3"/>
</dbReference>
<dbReference type="KEGG" id="ccot:CCAX7_24290"/>
<dbReference type="InterPro" id="IPR036097">
    <property type="entry name" value="HisK_dim/P_sf"/>
</dbReference>
<dbReference type="SUPFAM" id="SSF55781">
    <property type="entry name" value="GAF domain-like"/>
    <property type="match status" value="1"/>
</dbReference>
<feature type="region of interest" description="Disordered" evidence="14">
    <location>
        <begin position="994"/>
        <end position="1014"/>
    </location>
</feature>
<keyword evidence="7" id="KW-0418">Kinase</keyword>
<evidence type="ECO:0000313" key="16">
    <source>
        <dbReference type="Proteomes" id="UP000287394"/>
    </source>
</evidence>
<dbReference type="InterPro" id="IPR035965">
    <property type="entry name" value="PAS-like_dom_sf"/>
</dbReference>
<dbReference type="EC" id="2.7.13.3" evidence="3"/>
<dbReference type="SUPFAM" id="SSF55874">
    <property type="entry name" value="ATPase domain of HSP90 chaperone/DNA topoisomerase II/histidine kinase"/>
    <property type="match status" value="1"/>
</dbReference>
<dbReference type="PROSITE" id="PS50112">
    <property type="entry name" value="PAS"/>
    <property type="match status" value="4"/>
</dbReference>
<evidence type="ECO:0000256" key="10">
    <source>
        <dbReference type="ARBA" id="ARBA00064003"/>
    </source>
</evidence>
<dbReference type="InterPro" id="IPR011006">
    <property type="entry name" value="CheY-like_superfamily"/>
</dbReference>
<dbReference type="PANTHER" id="PTHR45339:SF1">
    <property type="entry name" value="HYBRID SIGNAL TRANSDUCTION HISTIDINE KINASE J"/>
    <property type="match status" value="1"/>
</dbReference>
<gene>
    <name evidence="15" type="ORF">CCAX7_24290</name>
</gene>
<dbReference type="PRINTS" id="PR00344">
    <property type="entry name" value="BCTRLSENSOR"/>
</dbReference>
<evidence type="ECO:0000256" key="4">
    <source>
        <dbReference type="ARBA" id="ARBA00022553"/>
    </source>
</evidence>
<evidence type="ECO:0000256" key="12">
    <source>
        <dbReference type="ARBA" id="ARBA00074306"/>
    </source>
</evidence>
<evidence type="ECO:0000256" key="9">
    <source>
        <dbReference type="ARBA" id="ARBA00023012"/>
    </source>
</evidence>
<dbReference type="InterPro" id="IPR000014">
    <property type="entry name" value="PAS"/>
</dbReference>
<name>A0A402CVE1_9BACT</name>
<evidence type="ECO:0000256" key="14">
    <source>
        <dbReference type="SAM" id="MobiDB-lite"/>
    </source>
</evidence>
<evidence type="ECO:0000256" key="5">
    <source>
        <dbReference type="ARBA" id="ARBA00022679"/>
    </source>
</evidence>
<dbReference type="SUPFAM" id="SSF52172">
    <property type="entry name" value="CheY-like"/>
    <property type="match status" value="1"/>
</dbReference>
<dbReference type="FunFam" id="1.10.287.130:FF:000002">
    <property type="entry name" value="Two-component osmosensing histidine kinase"/>
    <property type="match status" value="1"/>
</dbReference>
<evidence type="ECO:0000256" key="13">
    <source>
        <dbReference type="SAM" id="Coils"/>
    </source>
</evidence>
<dbReference type="GO" id="GO:0005524">
    <property type="term" value="F:ATP binding"/>
    <property type="evidence" value="ECO:0007669"/>
    <property type="project" value="UniProtKB-KW"/>
</dbReference>
<keyword evidence="13" id="KW-0175">Coiled coil</keyword>
<dbReference type="Pfam" id="PF02518">
    <property type="entry name" value="HATPase_c"/>
    <property type="match status" value="1"/>
</dbReference>
<dbReference type="FunFam" id="3.30.565.10:FF:000010">
    <property type="entry name" value="Sensor histidine kinase RcsC"/>
    <property type="match status" value="1"/>
</dbReference>
<dbReference type="SMART" id="SM00091">
    <property type="entry name" value="PAS"/>
    <property type="match status" value="4"/>
</dbReference>
<comment type="similarity">
    <text evidence="2">In the N-terminal section; belongs to the phytochrome family.</text>
</comment>
<dbReference type="InterPro" id="IPR001610">
    <property type="entry name" value="PAC"/>
</dbReference>
<dbReference type="InterPro" id="IPR001789">
    <property type="entry name" value="Sig_transdc_resp-reg_receiver"/>
</dbReference>
<dbReference type="SUPFAM" id="SSF55785">
    <property type="entry name" value="PYP-like sensor domain (PAS domain)"/>
    <property type="match status" value="4"/>
</dbReference>
<dbReference type="Pfam" id="PF08448">
    <property type="entry name" value="PAS_4"/>
    <property type="match status" value="1"/>
</dbReference>
<proteinExistence type="inferred from homology"/>
<accession>A0A402CVE1</accession>
<dbReference type="InterPro" id="IPR029016">
    <property type="entry name" value="GAF-like_dom_sf"/>
</dbReference>
<dbReference type="NCBIfam" id="TIGR00229">
    <property type="entry name" value="sensory_box"/>
    <property type="match status" value="4"/>
</dbReference>
<dbReference type="RefSeq" id="WP_218025577.1">
    <property type="nucleotide sequence ID" value="NZ_AP025739.1"/>
</dbReference>
<dbReference type="InterPro" id="IPR004358">
    <property type="entry name" value="Sig_transdc_His_kin-like_C"/>
</dbReference>
<dbReference type="Gene3D" id="3.30.565.10">
    <property type="entry name" value="Histidine kinase-like ATPase, C-terminal domain"/>
    <property type="match status" value="1"/>
</dbReference>
<feature type="compositionally biased region" description="Low complexity" evidence="14">
    <location>
        <begin position="1005"/>
        <end position="1014"/>
    </location>
</feature>
<keyword evidence="4" id="KW-0597">Phosphoprotein</keyword>
<evidence type="ECO:0000256" key="1">
    <source>
        <dbReference type="ARBA" id="ARBA00000085"/>
    </source>
</evidence>
<dbReference type="GO" id="GO:0000155">
    <property type="term" value="F:phosphorelay sensor kinase activity"/>
    <property type="evidence" value="ECO:0007669"/>
    <property type="project" value="InterPro"/>
</dbReference>
<evidence type="ECO:0000256" key="6">
    <source>
        <dbReference type="ARBA" id="ARBA00022741"/>
    </source>
</evidence>
<dbReference type="CDD" id="cd00082">
    <property type="entry name" value="HisKA"/>
    <property type="match status" value="1"/>
</dbReference>
<organism evidence="15 16">
    <name type="scientific">Capsulimonas corticalis</name>
    <dbReference type="NCBI Taxonomy" id="2219043"/>
    <lineage>
        <taxon>Bacteria</taxon>
        <taxon>Bacillati</taxon>
        <taxon>Armatimonadota</taxon>
        <taxon>Armatimonadia</taxon>
        <taxon>Capsulimonadales</taxon>
        <taxon>Capsulimonadaceae</taxon>
        <taxon>Capsulimonas</taxon>
    </lineage>
</organism>
<dbReference type="Pfam" id="PF13426">
    <property type="entry name" value="PAS_9"/>
    <property type="match status" value="2"/>
</dbReference>
<dbReference type="EMBL" id="AP025739">
    <property type="protein sequence ID" value="BDI30378.1"/>
    <property type="molecule type" value="Genomic_DNA"/>
</dbReference>
<evidence type="ECO:0000256" key="11">
    <source>
        <dbReference type="ARBA" id="ARBA00068150"/>
    </source>
</evidence>
<evidence type="ECO:0000256" key="7">
    <source>
        <dbReference type="ARBA" id="ARBA00022777"/>
    </source>
</evidence>
<dbReference type="InterPro" id="IPR003018">
    <property type="entry name" value="GAF"/>
</dbReference>
<dbReference type="CDD" id="cd17546">
    <property type="entry name" value="REC_hyHK_CKI1_RcsC-like"/>
    <property type="match status" value="1"/>
</dbReference>
<keyword evidence="5" id="KW-0808">Transferase</keyword>
<dbReference type="InterPro" id="IPR005467">
    <property type="entry name" value="His_kinase_dom"/>
</dbReference>
<dbReference type="Gene3D" id="1.10.287.130">
    <property type="match status" value="1"/>
</dbReference>
<dbReference type="SMART" id="SM00065">
    <property type="entry name" value="GAF"/>
    <property type="match status" value="1"/>
</dbReference>
<dbReference type="InterPro" id="IPR000700">
    <property type="entry name" value="PAS-assoc_C"/>
</dbReference>
<dbReference type="CDD" id="cd16922">
    <property type="entry name" value="HATPase_EvgS-ArcB-TorS-like"/>
    <property type="match status" value="1"/>
</dbReference>
<feature type="coiled-coil region" evidence="13">
    <location>
        <begin position="725"/>
        <end position="759"/>
    </location>
</feature>
<dbReference type="Gene3D" id="3.30.450.40">
    <property type="match status" value="1"/>
</dbReference>
<comment type="subunit">
    <text evidence="10">At low DSF concentrations, interacts with RpfF.</text>
</comment>
<keyword evidence="6" id="KW-0547">Nucleotide-binding</keyword>
<reference evidence="15 16" key="1">
    <citation type="journal article" date="2019" name="Int. J. Syst. Evol. Microbiol.">
        <title>Capsulimonas corticalis gen. nov., sp. nov., an aerobic capsulated bacterium, of a novel bacterial order, Capsulimonadales ord. nov., of the class Armatimonadia of the phylum Armatimonadetes.</title>
        <authorList>
            <person name="Li J."/>
            <person name="Kudo C."/>
            <person name="Tonouchi A."/>
        </authorList>
    </citation>
    <scope>NUCLEOTIDE SEQUENCE [LARGE SCALE GENOMIC DNA]</scope>
    <source>
        <strain evidence="15 16">AX-7</strain>
    </source>
</reference>
<feature type="compositionally biased region" description="Polar residues" evidence="14">
    <location>
        <begin position="994"/>
        <end position="1004"/>
    </location>
</feature>
<evidence type="ECO:0000256" key="2">
    <source>
        <dbReference type="ARBA" id="ARBA00006402"/>
    </source>
</evidence>
<dbReference type="Pfam" id="PF00512">
    <property type="entry name" value="HisKA"/>
    <property type="match status" value="1"/>
</dbReference>
<dbReference type="SMART" id="SM00388">
    <property type="entry name" value="HisKA"/>
    <property type="match status" value="1"/>
</dbReference>
<keyword evidence="9" id="KW-0902">Two-component regulatory system</keyword>
<dbReference type="SMART" id="SM00387">
    <property type="entry name" value="HATPase_c"/>
    <property type="match status" value="1"/>
</dbReference>
<dbReference type="PANTHER" id="PTHR45339">
    <property type="entry name" value="HYBRID SIGNAL TRANSDUCTION HISTIDINE KINASE J"/>
    <property type="match status" value="1"/>
</dbReference>
<dbReference type="SMART" id="SM00448">
    <property type="entry name" value="REC"/>
    <property type="match status" value="1"/>
</dbReference>
<dbReference type="AlphaFoldDB" id="A0A402CVE1"/>
<evidence type="ECO:0000256" key="3">
    <source>
        <dbReference type="ARBA" id="ARBA00012438"/>
    </source>
</evidence>
<comment type="catalytic activity">
    <reaction evidence="1">
        <text>ATP + protein L-histidine = ADP + protein N-phospho-L-histidine.</text>
        <dbReference type="EC" id="2.7.13.3"/>
    </reaction>
</comment>
<dbReference type="Pfam" id="PF00072">
    <property type="entry name" value="Response_reg"/>
    <property type="match status" value="1"/>
</dbReference>
<dbReference type="Proteomes" id="UP000287394">
    <property type="component" value="Chromosome"/>
</dbReference>
<dbReference type="SUPFAM" id="SSF47384">
    <property type="entry name" value="Homodimeric domain of signal transducing histidine kinase"/>
    <property type="match status" value="1"/>
</dbReference>
<dbReference type="InterPro" id="IPR036890">
    <property type="entry name" value="HATPase_C_sf"/>
</dbReference>
<dbReference type="Gene3D" id="3.30.450.20">
    <property type="entry name" value="PAS domain"/>
    <property type="match status" value="4"/>
</dbReference>
<dbReference type="PROSITE" id="PS50113">
    <property type="entry name" value="PAC"/>
    <property type="match status" value="4"/>
</dbReference>
<sequence length="1153" mass="125973">MPESLHDKEAARLAALQSYHVMDTLPEQDFDDLVHLASSICGTPIALISLVDDHRQWFKAKYGLDAAETPRELAFCAHSIQQRNVFIVPDATKDPRFSGNSLVTDAPEIRFYAGAPLITPSGHALGSLCVIDLEPRELTEAQISALQALSRQTVNQLEMRRYAAERAELNAELERRVADRTAQLAHTNERLEREIAERSAAEDALSESKARRDAIMASALDCIITIDESGLIVDWNRVSETTFGYLAADVIGQELTTRIVPPELQDAHRAGMRHFLATGDGPVLNKRIEVPAMRADGSRLPVELTITPLNIAGRRLFTAYLRDISDRKQAEEELRSSHEELEFRVRQRTHELASANEKLSTLIAASPAAIFTFGLDGLLQSWSHGAELLFGWSEAEVLGGALPFVPADSRQSSQKMIDSLLAGNALNGAETRRVRRDGAEVDISISAGPLRDSSGGIIGAIAVVVDITERKQVEQTLQKEREFLNAMLDTMYEGVVACDANGVLTTFNVASRTFHGLPEEPIPSEQWAQHYQLFRADGQTQMEMAEIPLFRALQGESVRNIEMVIAARGAAPRTVLASGQAIYSPAGEKLGAVVAMHDITESKRVEQALRDAEEKYRSIYEHAAEGIFRTTPQGRFLDVNPAFARLLGYDSPEEVVETYTDIANQLYAHPEHRASEHMSADGCVEGYEVEFRRRDGGCLWVSMYARCVFAPDGSQEYFEGTIRDITERKAAEQALQAKNEQLEIQKNELDQARAAALASAKTKSEFLANMSHEIRTPMNGVIGMAGLLLDTSLSAEQREYARIIQGSGDTLLTIINDILDFSKIEAGKMAIETNDFDLRESIKAVAEILGPRAQDAGLTLATQVASEIPARLRGDAGRIRQILTNFLGNAIKFTPAGEVSISASVVPDDFAEIRVRLAVHDTGIGIPLHRQAAVFDSFTQADGSTTRKYGGTGLGLTISRQLTELMGGRIGLESAPGSGSTFWIELPLEKVASSQESAAADSTESAPSHAAPAPAVGEMQSALGLRILLAEDNPINQKVALRLLEKWGCAADAVANGFDALEALEHGKYDLVLMDVQMPEMSGLEATEAIRLRERKTGRRIPIFAMTANAMAGDRDDCLDAGMDDYISKPVKPIELHEKLMGVWRSLAESAAA</sequence>
<dbReference type="InterPro" id="IPR013656">
    <property type="entry name" value="PAS_4"/>
</dbReference>
<feature type="coiled-coil region" evidence="13">
    <location>
        <begin position="170"/>
        <end position="211"/>
    </location>
</feature>
<keyword evidence="8" id="KW-0067">ATP-binding</keyword>
<evidence type="ECO:0000313" key="15">
    <source>
        <dbReference type="EMBL" id="BDI30378.1"/>
    </source>
</evidence>
<dbReference type="InterPro" id="IPR003661">
    <property type="entry name" value="HisK_dim/P_dom"/>
</dbReference>
<evidence type="ECO:0000256" key="8">
    <source>
        <dbReference type="ARBA" id="ARBA00022840"/>
    </source>
</evidence>
<dbReference type="InterPro" id="IPR003594">
    <property type="entry name" value="HATPase_dom"/>
</dbReference>
<keyword evidence="16" id="KW-1185">Reference proteome</keyword>
<protein>
    <recommendedName>
        <fullName evidence="12">Circadian input-output histidine kinase CikA</fullName>
        <ecNumber evidence="3">2.7.13.3</ecNumber>
    </recommendedName>
    <alternativeName>
        <fullName evidence="11">Sensory/regulatory protein RpfC</fullName>
    </alternativeName>
</protein>
<dbReference type="PROSITE" id="PS50110">
    <property type="entry name" value="RESPONSE_REGULATORY"/>
    <property type="match status" value="1"/>
</dbReference>
<dbReference type="PROSITE" id="PS50109">
    <property type="entry name" value="HIS_KIN"/>
    <property type="match status" value="1"/>
</dbReference>